<protein>
    <submittedName>
        <fullName evidence="7">Unannotated protein</fullName>
    </submittedName>
</protein>
<accession>A0A6J7EJH5</accession>
<feature type="transmembrane region" description="Helical" evidence="5">
    <location>
        <begin position="148"/>
        <end position="170"/>
    </location>
</feature>
<dbReference type="InterPro" id="IPR051784">
    <property type="entry name" value="Nod_factor_ABC_transporter"/>
</dbReference>
<dbReference type="InterPro" id="IPR013525">
    <property type="entry name" value="ABC2_TM"/>
</dbReference>
<organism evidence="7">
    <name type="scientific">freshwater metagenome</name>
    <dbReference type="NCBI Taxonomy" id="449393"/>
    <lineage>
        <taxon>unclassified sequences</taxon>
        <taxon>metagenomes</taxon>
        <taxon>ecological metagenomes</taxon>
    </lineage>
</organism>
<dbReference type="GO" id="GO:0043190">
    <property type="term" value="C:ATP-binding cassette (ABC) transporter complex"/>
    <property type="evidence" value="ECO:0007669"/>
    <property type="project" value="InterPro"/>
</dbReference>
<dbReference type="EMBL" id="CAFBLM010000108">
    <property type="protein sequence ID" value="CAB4881370.1"/>
    <property type="molecule type" value="Genomic_DNA"/>
</dbReference>
<dbReference type="PROSITE" id="PS51012">
    <property type="entry name" value="ABC_TM2"/>
    <property type="match status" value="1"/>
</dbReference>
<evidence type="ECO:0000259" key="6">
    <source>
        <dbReference type="PROSITE" id="PS51012"/>
    </source>
</evidence>
<evidence type="ECO:0000256" key="2">
    <source>
        <dbReference type="ARBA" id="ARBA00022692"/>
    </source>
</evidence>
<feature type="domain" description="ABC transmembrane type-2" evidence="6">
    <location>
        <begin position="34"/>
        <end position="258"/>
    </location>
</feature>
<comment type="subcellular location">
    <subcellularLocation>
        <location evidence="1">Membrane</location>
        <topology evidence="1">Multi-pass membrane protein</topology>
    </subcellularLocation>
</comment>
<name>A0A6J7EJH5_9ZZZZ</name>
<feature type="transmembrane region" description="Helical" evidence="5">
    <location>
        <begin position="177"/>
        <end position="197"/>
    </location>
</feature>
<feature type="transmembrane region" description="Helical" evidence="5">
    <location>
        <begin position="71"/>
        <end position="94"/>
    </location>
</feature>
<dbReference type="Pfam" id="PF01061">
    <property type="entry name" value="ABC2_membrane"/>
    <property type="match status" value="1"/>
</dbReference>
<evidence type="ECO:0000256" key="3">
    <source>
        <dbReference type="ARBA" id="ARBA00022989"/>
    </source>
</evidence>
<sequence length="258" mass="27051">MTMNLQPSGVPASAVKRISSHARYETILLLRNGEQALLTIIIPLFIVIALSKTTVLSLGNAAQGFARIQTVAPSVLALAILSSAFTAQAIAVGFDRRYGVLTHIGTTPLGRRGLVISKTLAVTLIAALQVLLISAVAALLGWKPQGSILLAVGLMVLGIAAFSGIALLMAGTLRAEATLAGANLLFLLLLLGGGTVISSEQWPRSLARTIEFLPTAALADGLRAILRDGSVPSLTQWLVLLVWAVIGIALASRFFKWD</sequence>
<reference evidence="7" key="1">
    <citation type="submission" date="2020-05" db="EMBL/GenBank/DDBJ databases">
        <authorList>
            <person name="Chiriac C."/>
            <person name="Salcher M."/>
            <person name="Ghai R."/>
            <person name="Kavagutti S V."/>
        </authorList>
    </citation>
    <scope>NUCLEOTIDE SEQUENCE</scope>
</reference>
<dbReference type="InterPro" id="IPR047817">
    <property type="entry name" value="ABC2_TM_bact-type"/>
</dbReference>
<proteinExistence type="predicted"/>
<dbReference type="PANTHER" id="PTHR43229:SF2">
    <property type="entry name" value="NODULATION PROTEIN J"/>
    <property type="match status" value="1"/>
</dbReference>
<keyword evidence="2 5" id="KW-0812">Transmembrane</keyword>
<evidence type="ECO:0000256" key="1">
    <source>
        <dbReference type="ARBA" id="ARBA00004141"/>
    </source>
</evidence>
<dbReference type="AlphaFoldDB" id="A0A6J7EJH5"/>
<feature type="transmembrane region" description="Helical" evidence="5">
    <location>
        <begin position="237"/>
        <end position="255"/>
    </location>
</feature>
<dbReference type="PIRSF" id="PIRSF006648">
    <property type="entry name" value="DrrB"/>
    <property type="match status" value="1"/>
</dbReference>
<evidence type="ECO:0000313" key="7">
    <source>
        <dbReference type="EMBL" id="CAB4881370.1"/>
    </source>
</evidence>
<evidence type="ECO:0000256" key="5">
    <source>
        <dbReference type="SAM" id="Phobius"/>
    </source>
</evidence>
<gene>
    <name evidence="7" type="ORF">UFOPK3401_01472</name>
</gene>
<feature type="transmembrane region" description="Helical" evidence="5">
    <location>
        <begin position="115"/>
        <end position="142"/>
    </location>
</feature>
<dbReference type="GO" id="GO:0140359">
    <property type="term" value="F:ABC-type transporter activity"/>
    <property type="evidence" value="ECO:0007669"/>
    <property type="project" value="InterPro"/>
</dbReference>
<evidence type="ECO:0000256" key="4">
    <source>
        <dbReference type="ARBA" id="ARBA00023136"/>
    </source>
</evidence>
<keyword evidence="4 5" id="KW-0472">Membrane</keyword>
<dbReference type="PANTHER" id="PTHR43229">
    <property type="entry name" value="NODULATION PROTEIN J"/>
    <property type="match status" value="1"/>
</dbReference>
<feature type="transmembrane region" description="Helical" evidence="5">
    <location>
        <begin position="36"/>
        <end position="59"/>
    </location>
</feature>
<dbReference type="InterPro" id="IPR000412">
    <property type="entry name" value="ABC_2_transport"/>
</dbReference>
<keyword evidence="3 5" id="KW-1133">Transmembrane helix</keyword>